<dbReference type="OrthoDB" id="5432224at2"/>
<dbReference type="InterPro" id="IPR025746">
    <property type="entry name" value="PilX_N_dom"/>
</dbReference>
<name>D6Z6V7_DESAT</name>
<dbReference type="InParanoid" id="D6Z6V7"/>
<evidence type="ECO:0000256" key="1">
    <source>
        <dbReference type="SAM" id="MobiDB-lite"/>
    </source>
</evidence>
<dbReference type="KEGG" id="dak:DaAHT2_2279"/>
<feature type="domain" description="Type 4 fimbrial biogenesis protein PilX N-terminal" evidence="3">
    <location>
        <begin position="34"/>
        <end position="82"/>
    </location>
</feature>
<sequence length="234" mass="25300">MQKSIFYPPQAAAPTRHDRANSGGAGQRPPRQQSGFVLVGALLIMLVLVLIGIAATTATNLELQIAGVEKSHTETFFHTDGGAEMATLLLEENIICAGFEGNEDRQIGPIRVFSDTLNFWTQDPPDFPADILAFADDPAGEADFILNNYPWQTPGPDRRTSVRLGGQTVEAFGGAQQMAAGYVGVGKAAGSGYSSSLVYDIYVHHQGPQNTEKLLQVRWRAYGMLETGCRVDED</sequence>
<feature type="region of interest" description="Disordered" evidence="1">
    <location>
        <begin position="1"/>
        <end position="30"/>
    </location>
</feature>
<accession>D6Z6V7</accession>
<organism evidence="4 5">
    <name type="scientific">Desulfurivibrio alkaliphilus (strain DSM 19089 / UNIQEM U267 / AHT2)</name>
    <dbReference type="NCBI Taxonomy" id="589865"/>
    <lineage>
        <taxon>Bacteria</taxon>
        <taxon>Pseudomonadati</taxon>
        <taxon>Thermodesulfobacteriota</taxon>
        <taxon>Desulfobulbia</taxon>
        <taxon>Desulfobulbales</taxon>
        <taxon>Desulfobulbaceae</taxon>
        <taxon>Desulfurivibrio</taxon>
    </lineage>
</organism>
<dbReference type="AlphaFoldDB" id="D6Z6V7"/>
<keyword evidence="5" id="KW-1185">Reference proteome</keyword>
<proteinExistence type="predicted"/>
<evidence type="ECO:0000259" key="3">
    <source>
        <dbReference type="Pfam" id="PF14341"/>
    </source>
</evidence>
<evidence type="ECO:0000313" key="5">
    <source>
        <dbReference type="Proteomes" id="UP000001508"/>
    </source>
</evidence>
<evidence type="ECO:0000256" key="2">
    <source>
        <dbReference type="SAM" id="Phobius"/>
    </source>
</evidence>
<dbReference type="Pfam" id="PF14341">
    <property type="entry name" value="PilX_N"/>
    <property type="match status" value="1"/>
</dbReference>
<dbReference type="HOGENOM" id="CLU_1183486_0_0_7"/>
<protein>
    <recommendedName>
        <fullName evidence="3">Type 4 fimbrial biogenesis protein PilX N-terminal domain-containing protein</fullName>
    </recommendedName>
</protein>
<evidence type="ECO:0000313" key="4">
    <source>
        <dbReference type="EMBL" id="ADH86944.1"/>
    </source>
</evidence>
<feature type="transmembrane region" description="Helical" evidence="2">
    <location>
        <begin position="36"/>
        <end position="55"/>
    </location>
</feature>
<dbReference type="EMBL" id="CP001940">
    <property type="protein sequence ID" value="ADH86944.1"/>
    <property type="molecule type" value="Genomic_DNA"/>
</dbReference>
<dbReference type="Proteomes" id="UP000001508">
    <property type="component" value="Chromosome"/>
</dbReference>
<gene>
    <name evidence="4" type="ordered locus">DaAHT2_2279</name>
</gene>
<reference evidence="5" key="1">
    <citation type="submission" date="2010-02" db="EMBL/GenBank/DDBJ databases">
        <title>Complete sequence of Desulfurivibrio alkaliphilus AHT2.</title>
        <authorList>
            <consortium name="US DOE Joint Genome Institute"/>
            <person name="Pitluck S."/>
            <person name="Chertkov O."/>
            <person name="Detter J.C."/>
            <person name="Han C."/>
            <person name="Tapia R."/>
            <person name="Larimer F."/>
            <person name="Land M."/>
            <person name="Hauser L."/>
            <person name="Kyrpides N."/>
            <person name="Mikhailova N."/>
            <person name="Sorokin D.Y."/>
            <person name="Muyzer G."/>
            <person name="Woyke T."/>
        </authorList>
    </citation>
    <scope>NUCLEOTIDE SEQUENCE [LARGE SCALE GENOMIC DNA]</scope>
    <source>
        <strain evidence="5">DSM 19089 / UNIQEM U267 / AHT2</strain>
    </source>
</reference>
<keyword evidence="2" id="KW-1133">Transmembrane helix</keyword>
<dbReference type="RefSeq" id="WP_013164458.1">
    <property type="nucleotide sequence ID" value="NC_014216.1"/>
</dbReference>
<dbReference type="eggNOG" id="COG4726">
    <property type="taxonomic scope" value="Bacteria"/>
</dbReference>
<keyword evidence="2" id="KW-0812">Transmembrane</keyword>
<keyword evidence="2" id="KW-0472">Membrane</keyword>
<dbReference type="STRING" id="589865.DaAHT2_2279"/>